<dbReference type="EMBL" id="JBGOSP010000011">
    <property type="protein sequence ID" value="MFA3839176.1"/>
    <property type="molecule type" value="Genomic_DNA"/>
</dbReference>
<comment type="caution">
    <text evidence="1">The sequence shown here is derived from an EMBL/GenBank/DDBJ whole genome shotgun (WGS) entry which is preliminary data.</text>
</comment>
<accession>A0ABV4SPM6</accession>
<evidence type="ECO:0000313" key="1">
    <source>
        <dbReference type="EMBL" id="MFA3839176.1"/>
    </source>
</evidence>
<evidence type="ECO:0000313" key="2">
    <source>
        <dbReference type="Proteomes" id="UP001571476"/>
    </source>
</evidence>
<keyword evidence="2" id="KW-1185">Reference proteome</keyword>
<reference evidence="1 2" key="1">
    <citation type="submission" date="2024-08" db="EMBL/GenBank/DDBJ databases">
        <title>Genome sequence of Streptomyces aureus CACIA-1.46HGO.</title>
        <authorList>
            <person name="Evangelista-Martinez Z."/>
        </authorList>
    </citation>
    <scope>NUCLEOTIDE SEQUENCE [LARGE SCALE GENOMIC DNA]</scope>
    <source>
        <strain evidence="1 2">CACIA-1.46HGO</strain>
    </source>
</reference>
<dbReference type="Proteomes" id="UP001571476">
    <property type="component" value="Unassembled WGS sequence"/>
</dbReference>
<dbReference type="Gene3D" id="3.30.200.20">
    <property type="entry name" value="Phosphorylase Kinase, domain 1"/>
    <property type="match status" value="1"/>
</dbReference>
<gene>
    <name evidence="1" type="ORF">ACEG43_23870</name>
</gene>
<sequence length="64" mass="7408">MVRSLLKEQCPDLAGLEPHQSARGWGNQLRRLGAELAVRLPRTPRAPDLLRKEYHWLPILTLRL</sequence>
<proteinExistence type="predicted"/>
<evidence type="ECO:0008006" key="3">
    <source>
        <dbReference type="Google" id="ProtNLM"/>
    </source>
</evidence>
<name>A0ABV4SPM6_9ACTN</name>
<dbReference type="RefSeq" id="WP_372564065.1">
    <property type="nucleotide sequence ID" value="NZ_JBGOSP010000011.1"/>
</dbReference>
<protein>
    <recommendedName>
        <fullName evidence="3">Transposase</fullName>
    </recommendedName>
</protein>
<organism evidence="1 2">
    <name type="scientific">Streptomyces aureus</name>
    <dbReference type="NCBI Taxonomy" id="193461"/>
    <lineage>
        <taxon>Bacteria</taxon>
        <taxon>Bacillati</taxon>
        <taxon>Actinomycetota</taxon>
        <taxon>Actinomycetes</taxon>
        <taxon>Kitasatosporales</taxon>
        <taxon>Streptomycetaceae</taxon>
        <taxon>Streptomyces</taxon>
    </lineage>
</organism>